<dbReference type="AlphaFoldDB" id="A0A060Q0L9"/>
<organism evidence="22 23">
    <name type="scientific">Helicobacter pylori NY40</name>
    <dbReference type="NCBI Taxonomy" id="1426844"/>
    <lineage>
        <taxon>Bacteria</taxon>
        <taxon>Pseudomonadati</taxon>
        <taxon>Campylobacterota</taxon>
        <taxon>Epsilonproteobacteria</taxon>
        <taxon>Campylobacterales</taxon>
        <taxon>Helicobacteraceae</taxon>
        <taxon>Helicobacter</taxon>
    </lineage>
</organism>
<feature type="binding site" evidence="19">
    <location>
        <begin position="119"/>
        <end position="120"/>
    </location>
    <ligand>
        <name>NAD(+)</name>
        <dbReference type="ChEBI" id="CHEBI:57540"/>
    </ligand>
</feature>
<feature type="binding site" evidence="19">
    <location>
        <position position="248"/>
    </location>
    <ligand>
        <name>Zn(2+)</name>
        <dbReference type="ChEBI" id="CHEBI:29105"/>
    </ligand>
</feature>
<feature type="binding site" evidence="19">
    <location>
        <begin position="95"/>
        <end position="99"/>
    </location>
    <ligand>
        <name>NAD(+)</name>
        <dbReference type="ChEBI" id="CHEBI:57540"/>
    </ligand>
</feature>
<evidence type="ECO:0000259" key="20">
    <source>
        <dbReference type="Pfam" id="PF01761"/>
    </source>
</evidence>
<keyword evidence="16 19" id="KW-0057">Aromatic amino acid biosynthesis</keyword>
<keyword evidence="12 19" id="KW-0479">Metal-binding</keyword>
<dbReference type="GO" id="GO:0003856">
    <property type="term" value="F:3-dehydroquinate synthase activity"/>
    <property type="evidence" value="ECO:0007669"/>
    <property type="project" value="UniProtKB-UniRule"/>
</dbReference>
<dbReference type="UniPathway" id="UPA00053">
    <property type="reaction ID" value="UER00085"/>
</dbReference>
<dbReference type="Pfam" id="PF24621">
    <property type="entry name" value="DHQS_C"/>
    <property type="match status" value="1"/>
</dbReference>
<dbReference type="Pfam" id="PF01761">
    <property type="entry name" value="DHQ_synthase"/>
    <property type="match status" value="1"/>
</dbReference>
<evidence type="ECO:0000256" key="9">
    <source>
        <dbReference type="ARBA" id="ARBA00017684"/>
    </source>
</evidence>
<dbReference type="PANTHER" id="PTHR43622:SF7">
    <property type="entry name" value="3-DEHYDROQUINATE SYNTHASE, CHLOROPLASTIC"/>
    <property type="match status" value="1"/>
</dbReference>
<evidence type="ECO:0000256" key="6">
    <source>
        <dbReference type="ARBA" id="ARBA00004661"/>
    </source>
</evidence>
<evidence type="ECO:0000256" key="4">
    <source>
        <dbReference type="ARBA" id="ARBA00003485"/>
    </source>
</evidence>
<evidence type="ECO:0000256" key="8">
    <source>
        <dbReference type="ARBA" id="ARBA00013031"/>
    </source>
</evidence>
<evidence type="ECO:0000256" key="2">
    <source>
        <dbReference type="ARBA" id="ARBA00001911"/>
    </source>
</evidence>
<dbReference type="PANTHER" id="PTHR43622">
    <property type="entry name" value="3-DEHYDROQUINATE SYNTHASE"/>
    <property type="match status" value="1"/>
</dbReference>
<comment type="catalytic activity">
    <reaction evidence="1 19">
        <text>7-phospho-2-dehydro-3-deoxy-D-arabino-heptonate = 3-dehydroquinate + phosphate</text>
        <dbReference type="Rhea" id="RHEA:21968"/>
        <dbReference type="ChEBI" id="CHEBI:32364"/>
        <dbReference type="ChEBI" id="CHEBI:43474"/>
        <dbReference type="ChEBI" id="CHEBI:58394"/>
        <dbReference type="EC" id="4.2.3.4"/>
    </reaction>
</comment>
<keyword evidence="13 19" id="KW-0547">Nucleotide-binding</keyword>
<evidence type="ECO:0000256" key="10">
    <source>
        <dbReference type="ARBA" id="ARBA00022490"/>
    </source>
</evidence>
<evidence type="ECO:0000313" key="23">
    <source>
        <dbReference type="Proteomes" id="UP000031662"/>
    </source>
</evidence>
<accession>A0A060Q0L9</accession>
<evidence type="ECO:0000256" key="19">
    <source>
        <dbReference type="HAMAP-Rule" id="MF_00110"/>
    </source>
</evidence>
<evidence type="ECO:0000256" key="12">
    <source>
        <dbReference type="ARBA" id="ARBA00022723"/>
    </source>
</evidence>
<dbReference type="GO" id="GO:0008652">
    <property type="term" value="P:amino acid biosynthetic process"/>
    <property type="evidence" value="ECO:0007669"/>
    <property type="project" value="UniProtKB-KW"/>
</dbReference>
<feature type="binding site" evidence="19">
    <location>
        <position position="141"/>
    </location>
    <ligand>
        <name>NAD(+)</name>
        <dbReference type="ChEBI" id="CHEBI:57540"/>
    </ligand>
</feature>
<comment type="pathway">
    <text evidence="6 19">Metabolic intermediate biosynthesis; chorismate biosynthesis; chorismate from D-erythrose 4-phosphate and phosphoenolpyruvate: step 2/7.</text>
</comment>
<dbReference type="FunFam" id="3.40.50.1970:FF:000007">
    <property type="entry name" value="Pentafunctional AROM polypeptide"/>
    <property type="match status" value="1"/>
</dbReference>
<reference evidence="22 23" key="1">
    <citation type="submission" date="2013-11" db="EMBL/GenBank/DDBJ databases">
        <title>Estimation of Helicobacter pylori bacteriophage ecology using H. pylori isolates.</title>
        <authorList>
            <person name="Uchiyama J."/>
            <person name="Takemura-Uchiyama I."/>
            <person name="Ujihara T."/>
            <person name="Matsuzaki S."/>
        </authorList>
    </citation>
    <scope>NUCLEOTIDE SEQUENCE [LARGE SCALE GENOMIC DNA]</scope>
    <source>
        <strain evidence="22 23">NY40</strain>
    </source>
</reference>
<evidence type="ECO:0000256" key="11">
    <source>
        <dbReference type="ARBA" id="ARBA00022605"/>
    </source>
</evidence>
<dbReference type="HAMAP" id="MF_00110">
    <property type="entry name" value="DHQ_synthase"/>
    <property type="match status" value="1"/>
</dbReference>
<keyword evidence="17 19" id="KW-0456">Lyase</keyword>
<evidence type="ECO:0000256" key="15">
    <source>
        <dbReference type="ARBA" id="ARBA00023027"/>
    </source>
</evidence>
<keyword evidence="15 19" id="KW-0520">NAD</keyword>
<dbReference type="CDD" id="cd08195">
    <property type="entry name" value="DHQS"/>
    <property type="match status" value="1"/>
</dbReference>
<dbReference type="Gene3D" id="3.40.50.1970">
    <property type="match status" value="1"/>
</dbReference>
<dbReference type="GO" id="GO:0009073">
    <property type="term" value="P:aromatic amino acid family biosynthetic process"/>
    <property type="evidence" value="ECO:0007669"/>
    <property type="project" value="UniProtKB-KW"/>
</dbReference>
<comment type="function">
    <text evidence="4 19">Catalyzes the conversion of 3-deoxy-D-arabino-heptulosonate 7-phosphate (DAHP) to dehydroquinate (DHQ).</text>
</comment>
<name>A0A060Q0L9_HELPX</name>
<feature type="binding site" evidence="19">
    <location>
        <begin position="159"/>
        <end position="162"/>
    </location>
    <ligand>
        <name>NAD(+)</name>
        <dbReference type="ChEBI" id="CHEBI:57540"/>
    </ligand>
</feature>
<dbReference type="GO" id="GO:0009423">
    <property type="term" value="P:chorismate biosynthetic process"/>
    <property type="evidence" value="ECO:0007669"/>
    <property type="project" value="UniProtKB-UniRule"/>
</dbReference>
<comment type="cofactor">
    <cofactor evidence="19">
        <name>Co(2+)</name>
        <dbReference type="ChEBI" id="CHEBI:48828"/>
    </cofactor>
    <cofactor evidence="19">
        <name>Zn(2+)</name>
        <dbReference type="ChEBI" id="CHEBI:29105"/>
    </cofactor>
    <text evidence="19">Binds 1 divalent metal cation per subunit. Can use either Co(2+) or Zn(2+).</text>
</comment>
<dbReference type="EMBL" id="AP014523">
    <property type="protein sequence ID" value="BAO97921.1"/>
    <property type="molecule type" value="Genomic_DNA"/>
</dbReference>
<dbReference type="Proteomes" id="UP000031662">
    <property type="component" value="Chromosome"/>
</dbReference>
<feature type="binding site" evidence="19">
    <location>
        <position position="174"/>
    </location>
    <ligand>
        <name>Zn(2+)</name>
        <dbReference type="ChEBI" id="CHEBI:29105"/>
    </ligand>
</feature>
<dbReference type="PIRSF" id="PIRSF001455">
    <property type="entry name" value="DHQ_synth"/>
    <property type="match status" value="1"/>
</dbReference>
<gene>
    <name evidence="19" type="primary">aroB</name>
    <name evidence="22" type="ORF">NY40_0911</name>
</gene>
<comment type="cofactor">
    <cofactor evidence="3">
        <name>Zn(2+)</name>
        <dbReference type="ChEBI" id="CHEBI:29105"/>
    </cofactor>
</comment>
<feature type="binding site" evidence="19">
    <location>
        <position position="231"/>
    </location>
    <ligand>
        <name>Zn(2+)</name>
        <dbReference type="ChEBI" id="CHEBI:29105"/>
    </ligand>
</feature>
<keyword evidence="11 19" id="KW-0028">Amino-acid biosynthesis</keyword>
<evidence type="ECO:0000256" key="16">
    <source>
        <dbReference type="ARBA" id="ARBA00023141"/>
    </source>
</evidence>
<evidence type="ECO:0000256" key="18">
    <source>
        <dbReference type="ARBA" id="ARBA00023285"/>
    </source>
</evidence>
<dbReference type="SUPFAM" id="SSF56796">
    <property type="entry name" value="Dehydroquinate synthase-like"/>
    <property type="match status" value="1"/>
</dbReference>
<dbReference type="Gene3D" id="1.20.1090.10">
    <property type="entry name" value="Dehydroquinate synthase-like - alpha domain"/>
    <property type="match status" value="1"/>
</dbReference>
<evidence type="ECO:0000259" key="21">
    <source>
        <dbReference type="Pfam" id="PF24621"/>
    </source>
</evidence>
<dbReference type="EC" id="4.2.3.4" evidence="8 19"/>
<dbReference type="InterPro" id="IPR030963">
    <property type="entry name" value="DHQ_synth_fam"/>
</dbReference>
<dbReference type="FunFam" id="1.20.1090.10:FF:000025">
    <property type="entry name" value="3-dehydroquinate synthase"/>
    <property type="match status" value="1"/>
</dbReference>
<feature type="domain" description="3-dehydroquinate synthase N-terminal" evidence="20">
    <location>
        <begin position="57"/>
        <end position="169"/>
    </location>
</feature>
<protein>
    <recommendedName>
        <fullName evidence="9 19">3-dehydroquinate synthase</fullName>
        <shortName evidence="19">DHQS</shortName>
        <ecNumber evidence="8 19">4.2.3.4</ecNumber>
    </recommendedName>
</protein>
<comment type="cofactor">
    <cofactor evidence="2 19">
        <name>NAD(+)</name>
        <dbReference type="ChEBI" id="CHEBI:57540"/>
    </cofactor>
</comment>
<feature type="binding site" evidence="19">
    <location>
        <begin position="61"/>
        <end position="66"/>
    </location>
    <ligand>
        <name>NAD(+)</name>
        <dbReference type="ChEBI" id="CHEBI:57540"/>
    </ligand>
</feature>
<dbReference type="RefSeq" id="WP_041050779.1">
    <property type="nucleotide sequence ID" value="NZ_AP014523.1"/>
</dbReference>
<evidence type="ECO:0000256" key="1">
    <source>
        <dbReference type="ARBA" id="ARBA00001393"/>
    </source>
</evidence>
<evidence type="ECO:0000256" key="17">
    <source>
        <dbReference type="ARBA" id="ARBA00023239"/>
    </source>
</evidence>
<proteinExistence type="inferred from homology"/>
<evidence type="ECO:0000256" key="7">
    <source>
        <dbReference type="ARBA" id="ARBA00005412"/>
    </source>
</evidence>
<feature type="binding site" evidence="19">
    <location>
        <position position="132"/>
    </location>
    <ligand>
        <name>NAD(+)</name>
        <dbReference type="ChEBI" id="CHEBI:57540"/>
    </ligand>
</feature>
<dbReference type="InterPro" id="IPR056179">
    <property type="entry name" value="DHQS_C"/>
</dbReference>
<evidence type="ECO:0000256" key="14">
    <source>
        <dbReference type="ARBA" id="ARBA00022833"/>
    </source>
</evidence>
<evidence type="ECO:0000256" key="5">
    <source>
        <dbReference type="ARBA" id="ARBA00004496"/>
    </source>
</evidence>
<dbReference type="GO" id="GO:0000166">
    <property type="term" value="F:nucleotide binding"/>
    <property type="evidence" value="ECO:0007669"/>
    <property type="project" value="UniProtKB-KW"/>
</dbReference>
<keyword evidence="10 19" id="KW-0963">Cytoplasm</keyword>
<comment type="subcellular location">
    <subcellularLocation>
        <location evidence="5 19">Cytoplasm</location>
    </subcellularLocation>
</comment>
<sequence>MQEILIPLKEKSYKVFLGELPEIELEQKALIISDSIVAGLHLSYLLKRLKALEVRVCVIESGEKYKNFNSLERILNNAFEMQLNRHSLMIALGGGVISDMVGFASSIYFRGIDFINIPTTLLAQVDASVGGKTGINTTYGKNLIGSFYQPKAVYIDLAFLKTLEKREFQAGVAEIIKMAVCFDKNLVETLETKDLKDCLEEVVFQSVSIKAQVVTQDEKEQNIRAGLNYGHTFGHAIEKETDYERFLHGEAIAIGMRMANDLALSLGMLTLKEYERIEDLLKKFDLIFNYQITDIQKFYERLFLDKKSENKTIKFILPKGVGAFEIASHIPKETIIKVLEKWH</sequence>
<evidence type="ECO:0000256" key="13">
    <source>
        <dbReference type="ARBA" id="ARBA00022741"/>
    </source>
</evidence>
<keyword evidence="18 19" id="KW-0170">Cobalt</keyword>
<feature type="domain" description="3-dehydroquinate synthase C-terminal" evidence="21">
    <location>
        <begin position="171"/>
        <end position="308"/>
    </location>
</feature>
<keyword evidence="14 19" id="KW-0862">Zinc</keyword>
<dbReference type="NCBIfam" id="TIGR01357">
    <property type="entry name" value="aroB"/>
    <property type="match status" value="1"/>
</dbReference>
<dbReference type="GO" id="GO:0005737">
    <property type="term" value="C:cytoplasm"/>
    <property type="evidence" value="ECO:0007669"/>
    <property type="project" value="UniProtKB-SubCell"/>
</dbReference>
<dbReference type="InterPro" id="IPR050071">
    <property type="entry name" value="Dehydroquinate_synthase"/>
</dbReference>
<dbReference type="InterPro" id="IPR016037">
    <property type="entry name" value="DHQ_synth_AroB"/>
</dbReference>
<comment type="similarity">
    <text evidence="7 19">Belongs to the sugar phosphate cyclases superfamily. Dehydroquinate synthase family.</text>
</comment>
<dbReference type="GO" id="GO:0046872">
    <property type="term" value="F:metal ion binding"/>
    <property type="evidence" value="ECO:0007669"/>
    <property type="project" value="UniProtKB-KW"/>
</dbReference>
<evidence type="ECO:0000313" key="22">
    <source>
        <dbReference type="EMBL" id="BAO97921.1"/>
    </source>
</evidence>
<evidence type="ECO:0000256" key="3">
    <source>
        <dbReference type="ARBA" id="ARBA00001947"/>
    </source>
</evidence>
<dbReference type="InterPro" id="IPR030960">
    <property type="entry name" value="DHQS/DOIS_N"/>
</dbReference>
<dbReference type="HOGENOM" id="CLU_001201_0_2_7"/>